<proteinExistence type="predicted"/>
<evidence type="ECO:0000313" key="2">
    <source>
        <dbReference type="EMBL" id="QGZ38633.1"/>
    </source>
</evidence>
<feature type="transmembrane region" description="Helical" evidence="1">
    <location>
        <begin position="31"/>
        <end position="51"/>
    </location>
</feature>
<gene>
    <name evidence="2" type="ORF">GO485_05905</name>
    <name evidence="3" type="ORF">IP92_01016</name>
</gene>
<dbReference type="Proteomes" id="UP000437862">
    <property type="component" value="Chromosome"/>
</dbReference>
<organism evidence="3 4">
    <name type="scientific">Pseudoduganella flava</name>
    <dbReference type="NCBI Taxonomy" id="871742"/>
    <lineage>
        <taxon>Bacteria</taxon>
        <taxon>Pseudomonadati</taxon>
        <taxon>Pseudomonadota</taxon>
        <taxon>Betaproteobacteria</taxon>
        <taxon>Burkholderiales</taxon>
        <taxon>Oxalobacteraceae</taxon>
        <taxon>Telluria group</taxon>
        <taxon>Pseudoduganella</taxon>
    </lineage>
</organism>
<keyword evidence="1" id="KW-0812">Transmembrane</keyword>
<evidence type="ECO:0000313" key="3">
    <source>
        <dbReference type="EMBL" id="TWI49793.1"/>
    </source>
</evidence>
<name>A0A562PZH9_9BURK</name>
<evidence type="ECO:0000313" key="5">
    <source>
        <dbReference type="Proteomes" id="UP000437862"/>
    </source>
</evidence>
<dbReference type="Proteomes" id="UP000315112">
    <property type="component" value="Unassembled WGS sequence"/>
</dbReference>
<reference evidence="2 5" key="3">
    <citation type="submission" date="2019-12" db="EMBL/GenBank/DDBJ databases">
        <title>Draft Genome Sequences of Six Type Strains of the Genus Massilia.</title>
        <authorList>
            <person name="Miess H."/>
            <person name="Frediansyah A."/>
            <person name="Goeker M."/>
            <person name="Gross H."/>
        </authorList>
    </citation>
    <scope>NUCLEOTIDE SEQUENCE [LARGE SCALE GENOMIC DNA]</scope>
    <source>
        <strain evidence="2 5">DSM 26639</strain>
    </source>
</reference>
<accession>A0A562PZH9</accession>
<dbReference type="InterPro" id="IPR046027">
    <property type="entry name" value="DUF5985"/>
</dbReference>
<keyword evidence="5" id="KW-1185">Reference proteome</keyword>
<evidence type="ECO:0000256" key="1">
    <source>
        <dbReference type="SAM" id="Phobius"/>
    </source>
</evidence>
<sequence>MASVIYLLCAATAAACAVLLLRSYRKTRVKLLLWSGLCFGGMVVNNVLLVVDRVVLPEQDLRTWRLVAALLALMPLLYGLVAEDE</sequence>
<feature type="transmembrane region" description="Helical" evidence="1">
    <location>
        <begin position="63"/>
        <end position="81"/>
    </location>
</feature>
<dbReference type="RefSeq" id="WP_145873460.1">
    <property type="nucleotide sequence ID" value="NZ_CP046904.1"/>
</dbReference>
<dbReference type="AlphaFoldDB" id="A0A562PZH9"/>
<evidence type="ECO:0000313" key="4">
    <source>
        <dbReference type="Proteomes" id="UP000315112"/>
    </source>
</evidence>
<dbReference type="Pfam" id="PF19447">
    <property type="entry name" value="DUF5985"/>
    <property type="match status" value="1"/>
</dbReference>
<dbReference type="EMBL" id="VLKW01000002">
    <property type="protein sequence ID" value="TWI49793.1"/>
    <property type="molecule type" value="Genomic_DNA"/>
</dbReference>
<dbReference type="EMBL" id="CP046904">
    <property type="protein sequence ID" value="QGZ38633.1"/>
    <property type="molecule type" value="Genomic_DNA"/>
</dbReference>
<reference evidence="3" key="2">
    <citation type="submission" date="2019-07" db="EMBL/GenBank/DDBJ databases">
        <authorList>
            <person name="Whitman W."/>
            <person name="Huntemann M."/>
            <person name="Clum A."/>
            <person name="Pillay M."/>
            <person name="Palaniappan K."/>
            <person name="Varghese N."/>
            <person name="Mikhailova N."/>
            <person name="Stamatis D."/>
            <person name="Reddy T."/>
            <person name="Daum C."/>
            <person name="Shapiro N."/>
            <person name="Ivanova N."/>
            <person name="Kyrpides N."/>
            <person name="Woyke T."/>
        </authorList>
    </citation>
    <scope>NUCLEOTIDE SEQUENCE</scope>
    <source>
        <strain evidence="3">CGMCC 1.10685</strain>
    </source>
</reference>
<protein>
    <submittedName>
        <fullName evidence="3">Uncharacterized protein</fullName>
    </submittedName>
</protein>
<keyword evidence="1" id="KW-1133">Transmembrane helix</keyword>
<reference evidence="3 4" key="1">
    <citation type="journal article" date="2015" name="Stand. Genomic Sci.">
        <title>Genomic Encyclopedia of Bacterial and Archaeal Type Strains, Phase III: the genomes of soil and plant-associated and newly described type strains.</title>
        <authorList>
            <person name="Whitman W.B."/>
            <person name="Woyke T."/>
            <person name="Klenk H.P."/>
            <person name="Zhou Y."/>
            <person name="Lilburn T.G."/>
            <person name="Beck B.J."/>
            <person name="De Vos P."/>
            <person name="Vandamme P."/>
            <person name="Eisen J.A."/>
            <person name="Garrity G."/>
            <person name="Hugenholtz P."/>
            <person name="Kyrpides N.C."/>
        </authorList>
    </citation>
    <scope>NUCLEOTIDE SEQUENCE [LARGE SCALE GENOMIC DNA]</scope>
    <source>
        <strain evidence="3 4">CGMCC 1.10685</strain>
    </source>
</reference>
<keyword evidence="1" id="KW-0472">Membrane</keyword>